<sequence length="154" mass="16904">MTMSGSEGSSDGGFSSSDSRFEPSRTPLESYEEEMLSDSHDHQACLPSDEEAGEERRSRDRGLDIVASTSHVSVVEEGVLDAIPIFRPEFMADHFDMNLLDNRHQLETLRESCCIPESGVMRLVHDEELPMQGRGAVSVASVVAKDDCPHGVHA</sequence>
<evidence type="ECO:0000313" key="2">
    <source>
        <dbReference type="EMBL" id="TQD79140.1"/>
    </source>
</evidence>
<keyword evidence="3" id="KW-1185">Reference proteome</keyword>
<organism evidence="2 3">
    <name type="scientific">Malus baccata</name>
    <name type="common">Siberian crab apple</name>
    <name type="synonym">Pyrus baccata</name>
    <dbReference type="NCBI Taxonomy" id="106549"/>
    <lineage>
        <taxon>Eukaryota</taxon>
        <taxon>Viridiplantae</taxon>
        <taxon>Streptophyta</taxon>
        <taxon>Embryophyta</taxon>
        <taxon>Tracheophyta</taxon>
        <taxon>Spermatophyta</taxon>
        <taxon>Magnoliopsida</taxon>
        <taxon>eudicotyledons</taxon>
        <taxon>Gunneridae</taxon>
        <taxon>Pentapetalae</taxon>
        <taxon>rosids</taxon>
        <taxon>fabids</taxon>
        <taxon>Rosales</taxon>
        <taxon>Rosaceae</taxon>
        <taxon>Amygdaloideae</taxon>
        <taxon>Maleae</taxon>
        <taxon>Malus</taxon>
    </lineage>
</organism>
<dbReference type="Proteomes" id="UP000315295">
    <property type="component" value="Unassembled WGS sequence"/>
</dbReference>
<dbReference type="AlphaFoldDB" id="A0A540KY43"/>
<protein>
    <submittedName>
        <fullName evidence="2">Uncharacterized protein</fullName>
    </submittedName>
</protein>
<evidence type="ECO:0000313" key="3">
    <source>
        <dbReference type="Proteomes" id="UP000315295"/>
    </source>
</evidence>
<proteinExistence type="predicted"/>
<gene>
    <name evidence="2" type="ORF">C1H46_035300</name>
</gene>
<accession>A0A540KY43</accession>
<evidence type="ECO:0000256" key="1">
    <source>
        <dbReference type="SAM" id="MobiDB-lite"/>
    </source>
</evidence>
<name>A0A540KY43_MALBA</name>
<feature type="compositionally biased region" description="Low complexity" evidence="1">
    <location>
        <begin position="1"/>
        <end position="18"/>
    </location>
</feature>
<comment type="caution">
    <text evidence="2">The sequence shown here is derived from an EMBL/GenBank/DDBJ whole genome shotgun (WGS) entry which is preliminary data.</text>
</comment>
<reference evidence="2 3" key="1">
    <citation type="journal article" date="2019" name="G3 (Bethesda)">
        <title>Sequencing of a Wild Apple (Malus baccata) Genome Unravels the Differences Between Cultivated and Wild Apple Species Regarding Disease Resistance and Cold Tolerance.</title>
        <authorList>
            <person name="Chen X."/>
        </authorList>
    </citation>
    <scope>NUCLEOTIDE SEQUENCE [LARGE SCALE GENOMIC DNA]</scope>
    <source>
        <strain evidence="3">cv. Shandingzi</strain>
        <tissue evidence="2">Leaves</tissue>
    </source>
</reference>
<dbReference type="EMBL" id="VIEB01000871">
    <property type="protein sequence ID" value="TQD79140.1"/>
    <property type="molecule type" value="Genomic_DNA"/>
</dbReference>
<feature type="region of interest" description="Disordered" evidence="1">
    <location>
        <begin position="1"/>
        <end position="62"/>
    </location>
</feature>